<dbReference type="EMBL" id="VXBD01013438">
    <property type="protein sequence ID" value="NXN17964.1"/>
    <property type="molecule type" value="Genomic_DNA"/>
</dbReference>
<dbReference type="GO" id="GO:0000725">
    <property type="term" value="P:recombinational repair"/>
    <property type="evidence" value="ECO:0007669"/>
    <property type="project" value="TreeGrafter"/>
</dbReference>
<dbReference type="AlphaFoldDB" id="A0A7L1GVR8"/>
<dbReference type="Proteomes" id="UP000557230">
    <property type="component" value="Unassembled WGS sequence"/>
</dbReference>
<protein>
    <submittedName>
        <fullName evidence="1">RHNO1 protein</fullName>
    </submittedName>
</protein>
<gene>
    <name evidence="1" type="primary">Rhno1</name>
    <name evidence="1" type="ORF">INDMAC_R09479</name>
</gene>
<proteinExistence type="predicted"/>
<dbReference type="PANTHER" id="PTHR35541:SF1">
    <property type="entry name" value="RAD9, HUS1, RAD1-INTERACTING NUCLEAR ORPHAN PROTEIN 1"/>
    <property type="match status" value="1"/>
</dbReference>
<dbReference type="InterPro" id="IPR029293">
    <property type="entry name" value="RHNO1"/>
</dbReference>
<evidence type="ECO:0000313" key="2">
    <source>
        <dbReference type="Proteomes" id="UP000557230"/>
    </source>
</evidence>
<organism evidence="1 2">
    <name type="scientific">Indicator maculatus</name>
    <name type="common">spotted honeyguide</name>
    <dbReference type="NCBI Taxonomy" id="545262"/>
    <lineage>
        <taxon>Eukaryota</taxon>
        <taxon>Metazoa</taxon>
        <taxon>Chordata</taxon>
        <taxon>Craniata</taxon>
        <taxon>Vertebrata</taxon>
        <taxon>Euteleostomi</taxon>
        <taxon>Archelosauria</taxon>
        <taxon>Archosauria</taxon>
        <taxon>Dinosauria</taxon>
        <taxon>Saurischia</taxon>
        <taxon>Theropoda</taxon>
        <taxon>Coelurosauria</taxon>
        <taxon>Aves</taxon>
        <taxon>Neognathae</taxon>
        <taxon>Neoaves</taxon>
        <taxon>Telluraves</taxon>
        <taxon>Coraciimorphae</taxon>
        <taxon>Piciformes</taxon>
        <taxon>Indicatoridae</taxon>
        <taxon>Indicator</taxon>
    </lineage>
</organism>
<dbReference type="PANTHER" id="PTHR35541">
    <property type="entry name" value="RAD9, HUS1, RAD1-INTERACTING NUCLEAR ORPHAN PROTEIN 1"/>
    <property type="match status" value="1"/>
</dbReference>
<dbReference type="Pfam" id="PF15319">
    <property type="entry name" value="RHINO"/>
    <property type="match status" value="1"/>
</dbReference>
<feature type="non-terminal residue" evidence="1">
    <location>
        <position position="1"/>
    </location>
</feature>
<name>A0A7L1GVR8_9PICI</name>
<evidence type="ECO:0000313" key="1">
    <source>
        <dbReference type="EMBL" id="NXN17964.1"/>
    </source>
</evidence>
<sequence>MPPKKKCTHKVPKAELVFLERPREGPVHCYETSLPSAKNPRRIPTKPIYQNTSADWVCPQFETTRSVVLKGHQKQQCGPHKTQNKDSSHSLLLAGGACQKTIACKFLPLTFENPEGFAVPLSNYLNCSRKNKQCSHNQPNKGTAAKANIQVHSQEISRQILLLPAPQSVEPELFSLLGTEIPEVPSIRNQRCSSTLPKRSSHDWHPENELMFGIDPCGRGESGSVLVTDTPEHEYGVKVTWRQRPHLMKYLQERG</sequence>
<dbReference type="GO" id="GO:0071479">
    <property type="term" value="P:cellular response to ionizing radiation"/>
    <property type="evidence" value="ECO:0007669"/>
    <property type="project" value="InterPro"/>
</dbReference>
<comment type="caution">
    <text evidence="1">The sequence shown here is derived from an EMBL/GenBank/DDBJ whole genome shotgun (WGS) entry which is preliminary data.</text>
</comment>
<feature type="non-terminal residue" evidence="1">
    <location>
        <position position="255"/>
    </location>
</feature>
<reference evidence="1 2" key="1">
    <citation type="submission" date="2019-09" db="EMBL/GenBank/DDBJ databases">
        <title>Bird 10,000 Genomes (B10K) Project - Family phase.</title>
        <authorList>
            <person name="Zhang G."/>
        </authorList>
    </citation>
    <scope>NUCLEOTIDE SEQUENCE [LARGE SCALE GENOMIC DNA]</scope>
    <source>
        <strain evidence="1">B10K-DU-001-78</strain>
        <tissue evidence="1">Muscle</tissue>
    </source>
</reference>
<dbReference type="GO" id="GO:0005634">
    <property type="term" value="C:nucleus"/>
    <property type="evidence" value="ECO:0007669"/>
    <property type="project" value="InterPro"/>
</dbReference>
<keyword evidence="2" id="KW-1185">Reference proteome</keyword>
<dbReference type="GO" id="GO:0005694">
    <property type="term" value="C:chromosome"/>
    <property type="evidence" value="ECO:0007669"/>
    <property type="project" value="TreeGrafter"/>
</dbReference>
<dbReference type="OrthoDB" id="9942438at2759"/>
<accession>A0A7L1GVR8</accession>
<dbReference type="GO" id="GO:0000077">
    <property type="term" value="P:DNA damage checkpoint signaling"/>
    <property type="evidence" value="ECO:0007669"/>
    <property type="project" value="InterPro"/>
</dbReference>